<keyword evidence="1" id="KW-0812">Transmembrane</keyword>
<organism evidence="2 3">
    <name type="scientific">Cyanophage S-RIM32</name>
    <dbReference type="NCBI Taxonomy" id="1278479"/>
    <lineage>
        <taxon>Viruses</taxon>
        <taxon>Duplodnaviria</taxon>
        <taxon>Heunggongvirae</taxon>
        <taxon>Uroviricota</taxon>
        <taxon>Caudoviricetes</taxon>
        <taxon>Pantevenvirales</taxon>
        <taxon>Kyanoviridae</taxon>
        <taxon>Bristolvirus</taxon>
        <taxon>Bristolvirus rhodeisland</taxon>
    </lineage>
</organism>
<name>A0A127KMK3_9CAUD</name>
<evidence type="ECO:0000313" key="2">
    <source>
        <dbReference type="EMBL" id="AMO43201.1"/>
    </source>
</evidence>
<dbReference type="EMBL" id="KU594606">
    <property type="protein sequence ID" value="AMO43201.1"/>
    <property type="molecule type" value="Genomic_DNA"/>
</dbReference>
<sequence>MNHADHSTFEHLIHMFLCCLAGLGIGTLAVWGYNQIKSNKNHNP</sequence>
<dbReference type="KEGG" id="vg:29122694"/>
<evidence type="ECO:0000256" key="1">
    <source>
        <dbReference type="SAM" id="Phobius"/>
    </source>
</evidence>
<dbReference type="OrthoDB" id="26336at10239"/>
<accession>A0A127KMK3</accession>
<proteinExistence type="predicted"/>
<evidence type="ECO:0000313" key="3">
    <source>
        <dbReference type="Proteomes" id="UP000203157"/>
    </source>
</evidence>
<reference evidence="2 3" key="1">
    <citation type="submission" date="2016-01" db="EMBL/GenBank/DDBJ databases">
        <title>The genomic content and context of auxiliary metabolic genes in marine cyanophages.</title>
        <authorList>
            <person name="Marston M.F."/>
            <person name="Martiny J.B.H."/>
            <person name="Crummett L.T."/>
        </authorList>
    </citation>
    <scope>NUCLEOTIDE SEQUENCE [LARGE SCALE GENOMIC DNA]</scope>
    <source>
        <strain evidence="2">RW_108_0702</strain>
    </source>
</reference>
<keyword evidence="3" id="KW-1185">Reference proteome</keyword>
<dbReference type="GeneID" id="29122694"/>
<keyword evidence="1" id="KW-1133">Transmembrane helix</keyword>
<protein>
    <submittedName>
        <fullName evidence="2">Uncharacterized protein</fullName>
    </submittedName>
</protein>
<keyword evidence="1" id="KW-0472">Membrane</keyword>
<feature type="transmembrane region" description="Helical" evidence="1">
    <location>
        <begin position="12"/>
        <end position="33"/>
    </location>
</feature>
<gene>
    <name evidence="2" type="ORF">R1080702_192</name>
</gene>
<dbReference type="Proteomes" id="UP000203157">
    <property type="component" value="Segment"/>
</dbReference>
<dbReference type="RefSeq" id="YP_009301694.1">
    <property type="nucleotide sequence ID" value="NC_031235.1"/>
</dbReference>